<gene>
    <name evidence="1" type="ORF">Enr13x_41120</name>
</gene>
<dbReference type="EMBL" id="CP037423">
    <property type="protein sequence ID" value="QDV44249.1"/>
    <property type="molecule type" value="Genomic_DNA"/>
</dbReference>
<reference evidence="1 2" key="1">
    <citation type="submission" date="2019-03" db="EMBL/GenBank/DDBJ databases">
        <title>Deep-cultivation of Planctomycetes and their phenomic and genomic characterization uncovers novel biology.</title>
        <authorList>
            <person name="Wiegand S."/>
            <person name="Jogler M."/>
            <person name="Boedeker C."/>
            <person name="Pinto D."/>
            <person name="Vollmers J."/>
            <person name="Rivas-Marin E."/>
            <person name="Kohn T."/>
            <person name="Peeters S.H."/>
            <person name="Heuer A."/>
            <person name="Rast P."/>
            <person name="Oberbeckmann S."/>
            <person name="Bunk B."/>
            <person name="Jeske O."/>
            <person name="Meyerdierks A."/>
            <person name="Storesund J.E."/>
            <person name="Kallscheuer N."/>
            <person name="Luecker S."/>
            <person name="Lage O.M."/>
            <person name="Pohl T."/>
            <person name="Merkel B.J."/>
            <person name="Hornburger P."/>
            <person name="Mueller R.-W."/>
            <person name="Bruemmer F."/>
            <person name="Labrenz M."/>
            <person name="Spormann A.M."/>
            <person name="Op den Camp H."/>
            <person name="Overmann J."/>
            <person name="Amann R."/>
            <person name="Jetten M.S.M."/>
            <person name="Mascher T."/>
            <person name="Medema M.H."/>
            <person name="Devos D.P."/>
            <person name="Kaster A.-K."/>
            <person name="Ovreas L."/>
            <person name="Rohde M."/>
            <person name="Galperin M.Y."/>
            <person name="Jogler C."/>
        </authorList>
    </citation>
    <scope>NUCLEOTIDE SEQUENCE [LARGE SCALE GENOMIC DNA]</scope>
    <source>
        <strain evidence="1 2">Enr13</strain>
    </source>
</reference>
<organism evidence="1 2">
    <name type="scientific">Stieleria neptunia</name>
    <dbReference type="NCBI Taxonomy" id="2527979"/>
    <lineage>
        <taxon>Bacteria</taxon>
        <taxon>Pseudomonadati</taxon>
        <taxon>Planctomycetota</taxon>
        <taxon>Planctomycetia</taxon>
        <taxon>Pirellulales</taxon>
        <taxon>Pirellulaceae</taxon>
        <taxon>Stieleria</taxon>
    </lineage>
</organism>
<evidence type="ECO:0000313" key="1">
    <source>
        <dbReference type="EMBL" id="QDV44249.1"/>
    </source>
</evidence>
<proteinExistence type="predicted"/>
<keyword evidence="2" id="KW-1185">Reference proteome</keyword>
<dbReference type="Proteomes" id="UP000319004">
    <property type="component" value="Chromosome"/>
</dbReference>
<evidence type="ECO:0000313" key="2">
    <source>
        <dbReference type="Proteomes" id="UP000319004"/>
    </source>
</evidence>
<name>A0A518HTR3_9BACT</name>
<dbReference type="KEGG" id="snep:Enr13x_41120"/>
<dbReference type="AlphaFoldDB" id="A0A518HTR3"/>
<protein>
    <submittedName>
        <fullName evidence="1">Uncharacterized protein</fullName>
    </submittedName>
</protein>
<dbReference type="RefSeq" id="WP_145388625.1">
    <property type="nucleotide sequence ID" value="NZ_CP037423.1"/>
</dbReference>
<sequence length="68" mass="7379">MKNGLNDAFPPFSAVTSSLLGSSVMTKEVVANGCRKRKPSKPEKPYPDFALPPTASGKWCKKIRGKRA</sequence>
<accession>A0A518HTR3</accession>